<dbReference type="InterPro" id="IPR007074">
    <property type="entry name" value="LicD/FKTN/FKRP_NTP_transf"/>
</dbReference>
<protein>
    <recommendedName>
        <fullName evidence="1">LicD/FKTN/FKRP nucleotidyltransferase domain-containing protein</fullName>
    </recommendedName>
</protein>
<feature type="domain" description="LicD/FKTN/FKRP nucleotidyltransferase" evidence="1">
    <location>
        <begin position="29"/>
        <end position="245"/>
    </location>
</feature>
<reference evidence="2 3" key="1">
    <citation type="submission" date="2018-08" db="EMBL/GenBank/DDBJ databases">
        <title>A genome reference for cultivated species of the human gut microbiota.</title>
        <authorList>
            <person name="Zou Y."/>
            <person name="Xue W."/>
            <person name="Luo G."/>
        </authorList>
    </citation>
    <scope>NUCLEOTIDE SEQUENCE [LARGE SCALE GENOMIC DNA]</scope>
    <source>
        <strain evidence="2 3">AF14-18</strain>
    </source>
</reference>
<dbReference type="Pfam" id="PF04991">
    <property type="entry name" value="LicD"/>
    <property type="match status" value="1"/>
</dbReference>
<name>A0A412YZR8_9FIRM</name>
<dbReference type="EMBL" id="QRZM01000011">
    <property type="protein sequence ID" value="RGV73146.1"/>
    <property type="molecule type" value="Genomic_DNA"/>
</dbReference>
<dbReference type="AlphaFoldDB" id="A0A412YZR8"/>
<accession>A0A412YZR8</accession>
<evidence type="ECO:0000313" key="3">
    <source>
        <dbReference type="Proteomes" id="UP000284543"/>
    </source>
</evidence>
<evidence type="ECO:0000259" key="1">
    <source>
        <dbReference type="Pfam" id="PF04991"/>
    </source>
</evidence>
<comment type="caution">
    <text evidence="2">The sequence shown here is derived from an EMBL/GenBank/DDBJ whole genome shotgun (WGS) entry which is preliminary data.</text>
</comment>
<dbReference type="PANTHER" id="PTHR43404">
    <property type="entry name" value="LIPOPOLYSACCHARIDE CHOLINEPHOSPHOTRANSFERASE LICD"/>
    <property type="match status" value="1"/>
</dbReference>
<dbReference type="Proteomes" id="UP000284543">
    <property type="component" value="Unassembled WGS sequence"/>
</dbReference>
<evidence type="ECO:0000313" key="2">
    <source>
        <dbReference type="EMBL" id="RGV73146.1"/>
    </source>
</evidence>
<proteinExistence type="predicted"/>
<dbReference type="RefSeq" id="WP_118019373.1">
    <property type="nucleotide sequence ID" value="NZ_BAABXO010000001.1"/>
</dbReference>
<sequence>MSKYTVCGYDIDILHDRMLKVAIEVDRICREHGWKCSLYGGSVLGAIRHNGFIPWDHDIDMCMPRKDYDCFVKYMMTHPNEKIFFSNYKSEKRYPNSWGKVRLNGTVFVEKELLALKELHNGVFIDLHPIDNVTPQTLNLQVRLAMFWSCVGKVKSGIYFGSKKKIQIYNMFLWLPYDAINAFREFSMKVLKPFKTKYVYKVAHPNNGIYAIERSTFEDLIEHQFEEHQFFIPRNYDKFLTKRYGEYMQIPPESEVYECCTSIVECKL</sequence>
<gene>
    <name evidence="2" type="ORF">DWW02_22340</name>
</gene>
<organism evidence="2 3">
    <name type="scientific">Enterocloster bolteae</name>
    <dbReference type="NCBI Taxonomy" id="208479"/>
    <lineage>
        <taxon>Bacteria</taxon>
        <taxon>Bacillati</taxon>
        <taxon>Bacillota</taxon>
        <taxon>Clostridia</taxon>
        <taxon>Lachnospirales</taxon>
        <taxon>Lachnospiraceae</taxon>
        <taxon>Enterocloster</taxon>
    </lineage>
</organism>
<dbReference type="PANTHER" id="PTHR43404:SF2">
    <property type="entry name" value="LIPOPOLYSACCHARIDE CHOLINEPHOSPHOTRANSFERASE LICD"/>
    <property type="match status" value="1"/>
</dbReference>
<dbReference type="InterPro" id="IPR052942">
    <property type="entry name" value="LPS_cholinephosphotransferase"/>
</dbReference>
<dbReference type="GO" id="GO:0009100">
    <property type="term" value="P:glycoprotein metabolic process"/>
    <property type="evidence" value="ECO:0007669"/>
    <property type="project" value="UniProtKB-ARBA"/>
</dbReference>